<dbReference type="HOGENOM" id="CLU_008691_0_0_1"/>
<dbReference type="AlphaFoldDB" id="A0A0B1PCD9"/>
<dbReference type="OMA" id="KNPHTHD"/>
<name>A0A0B1PCD9_UNCNE</name>
<feature type="compositionally biased region" description="Polar residues" evidence="3">
    <location>
        <begin position="774"/>
        <end position="784"/>
    </location>
</feature>
<feature type="compositionally biased region" description="Basic and acidic residues" evidence="3">
    <location>
        <begin position="134"/>
        <end position="146"/>
    </location>
</feature>
<feature type="region of interest" description="Disordered" evidence="3">
    <location>
        <begin position="115"/>
        <end position="318"/>
    </location>
</feature>
<evidence type="ECO:0000256" key="3">
    <source>
        <dbReference type="SAM" id="MobiDB-lite"/>
    </source>
</evidence>
<dbReference type="EMBL" id="JNVN01000564">
    <property type="protein sequence ID" value="KHJ35035.1"/>
    <property type="molecule type" value="Genomic_DNA"/>
</dbReference>
<evidence type="ECO:0000313" key="5">
    <source>
        <dbReference type="Proteomes" id="UP000030854"/>
    </source>
</evidence>
<feature type="compositionally biased region" description="Low complexity" evidence="3">
    <location>
        <begin position="187"/>
        <end position="198"/>
    </location>
</feature>
<feature type="region of interest" description="Disordered" evidence="3">
    <location>
        <begin position="1"/>
        <end position="79"/>
    </location>
</feature>
<accession>A0A0B1PCD9</accession>
<feature type="compositionally biased region" description="Basic and acidic residues" evidence="3">
    <location>
        <begin position="7"/>
        <end position="31"/>
    </location>
</feature>
<feature type="region of interest" description="Disordered" evidence="3">
    <location>
        <begin position="681"/>
        <end position="703"/>
    </location>
</feature>
<feature type="compositionally biased region" description="Low complexity" evidence="3">
    <location>
        <begin position="686"/>
        <end position="695"/>
    </location>
</feature>
<feature type="compositionally biased region" description="Polar residues" evidence="3">
    <location>
        <begin position="262"/>
        <end position="283"/>
    </location>
</feature>
<feature type="compositionally biased region" description="Acidic residues" evidence="3">
    <location>
        <begin position="802"/>
        <end position="817"/>
    </location>
</feature>
<dbReference type="GO" id="GO:0005634">
    <property type="term" value="C:nucleus"/>
    <property type="evidence" value="ECO:0007669"/>
    <property type="project" value="UniProtKB-SubCell"/>
</dbReference>
<dbReference type="GO" id="GO:0003677">
    <property type="term" value="F:DNA binding"/>
    <property type="evidence" value="ECO:0007669"/>
    <property type="project" value="InterPro"/>
</dbReference>
<feature type="compositionally biased region" description="Polar residues" evidence="3">
    <location>
        <begin position="199"/>
        <end position="220"/>
    </location>
</feature>
<dbReference type="PANTHER" id="PTHR15074">
    <property type="entry name" value="METHYL-CPG-BINDING PROTEIN"/>
    <property type="match status" value="1"/>
</dbReference>
<keyword evidence="5" id="KW-1185">Reference proteome</keyword>
<comment type="subcellular location">
    <subcellularLocation>
        <location evidence="1">Nucleus</location>
    </subcellularLocation>
</comment>
<reference evidence="4 5" key="1">
    <citation type="journal article" date="2014" name="BMC Genomics">
        <title>Adaptive genomic structural variation in the grape powdery mildew pathogen, Erysiphe necator.</title>
        <authorList>
            <person name="Jones L."/>
            <person name="Riaz S."/>
            <person name="Morales-Cruz A."/>
            <person name="Amrine K.C."/>
            <person name="McGuire B."/>
            <person name="Gubler W.D."/>
            <person name="Walker M.A."/>
            <person name="Cantu D."/>
        </authorList>
    </citation>
    <scope>NUCLEOTIDE SEQUENCE [LARGE SCALE GENOMIC DNA]</scope>
    <source>
        <strain evidence="5">c</strain>
    </source>
</reference>
<dbReference type="InterPro" id="IPR045138">
    <property type="entry name" value="MeCP2/MBD4"/>
</dbReference>
<proteinExistence type="predicted"/>
<comment type="caution">
    <text evidence="4">The sequence shown here is derived from an EMBL/GenBank/DDBJ whole genome shotgun (WGS) entry which is preliminary data.</text>
</comment>
<sequence>MFHRIRHDLVNEKSSEKRDRSKGEKSSEKTQKSKSSKSKLNDNEAEATSLRTKMRKSTKDKSGSQKVKKRVSEPNLAMAEMVVPELSRASSRNSLPYPTFNRQFSKECVHASKNYSNLSMEKPPPTPDLTDFGSDDKMGVKPEEQSQKPPQRGRPPSPPETDIAHGKKTSTRRMSQVKEENEDDKISISNTSLESNSSADGAQSESSAASNVLSHTSKTNKITRETESNTVQNSCNESTNESKVKVDQSQARSDLEAAKKASSINTNSSTDCPKTPIRNNDLSSPGIKDTPSSLTAFEAPDSASEQDELFQKPPRIQKSSSIDAPRVDYLLINGGLRRHITKKLVVPSSATKRSFMPLPTKVEEVFGPCHSLLEHYESVLKKNGSLAVATGYRSVARRLLDRLEVVIGRSLPAEGCSCLMCKHQDLTPEEKPKVLGWGEILEWSSGRKELPQWPTFDFSTLGVKVPDDILGDKLRYQDPLRPSSPVKMDPDIADEFREYYLKQSKKTRLAVDRWLSGCPLAAATPPQEVDDETLSFSILTHLPKEERIIFNALVTGSTTYQPSNLASNFLRKPRSEFLSKTSLSIQRLYRLSTPPRLPEAAIFLLRNPTMHNVLAAVSEINVPEWEILTSGRFDGFLWSGADSDNTSCSYGLTQGFTSSTGPMKWAANSSRGYNSRITSTKNALQSSMKSDSSNSGDPFKPSLVRRPVLNDEETEIAVLAEVEREIYLGMEALEDAFEALHRKAELVRHALRERGASLALALQTHQLAQPVMQNFDVSNPSSSGLGMGYERPTRSESSDIPSDSEWDPGDDFSELAPDDSASNISSSRKRRPKRRNERRAPVLVEEDDEE</sequence>
<feature type="compositionally biased region" description="Basic residues" evidence="3">
    <location>
        <begin position="827"/>
        <end position="837"/>
    </location>
</feature>
<dbReference type="OrthoDB" id="5373744at2759"/>
<feature type="compositionally biased region" description="Polar residues" evidence="3">
    <location>
        <begin position="228"/>
        <end position="239"/>
    </location>
</feature>
<dbReference type="STRING" id="52586.A0A0B1PCD9"/>
<evidence type="ECO:0000256" key="1">
    <source>
        <dbReference type="ARBA" id="ARBA00004123"/>
    </source>
</evidence>
<organism evidence="4 5">
    <name type="scientific">Uncinula necator</name>
    <name type="common">Grape powdery mildew</name>
    <dbReference type="NCBI Taxonomy" id="52586"/>
    <lineage>
        <taxon>Eukaryota</taxon>
        <taxon>Fungi</taxon>
        <taxon>Dikarya</taxon>
        <taxon>Ascomycota</taxon>
        <taxon>Pezizomycotina</taxon>
        <taxon>Leotiomycetes</taxon>
        <taxon>Erysiphales</taxon>
        <taxon>Erysiphaceae</taxon>
        <taxon>Erysiphe</taxon>
    </lineage>
</organism>
<keyword evidence="2" id="KW-0539">Nucleus</keyword>
<evidence type="ECO:0000313" key="4">
    <source>
        <dbReference type="EMBL" id="KHJ35035.1"/>
    </source>
</evidence>
<evidence type="ECO:0000256" key="2">
    <source>
        <dbReference type="ARBA" id="ARBA00023242"/>
    </source>
</evidence>
<dbReference type="PANTHER" id="PTHR15074:SF5">
    <property type="entry name" value="5-METHYLCYTOSINE G_T MISMATCH-SPECIFIC DNA GLYCOSYLASE"/>
    <property type="match status" value="1"/>
</dbReference>
<gene>
    <name evidence="4" type="ORF">EV44_g1666</name>
</gene>
<feature type="region of interest" description="Disordered" evidence="3">
    <location>
        <begin position="774"/>
        <end position="850"/>
    </location>
</feature>
<protein>
    <submittedName>
        <fullName evidence="4">Putative 5-methylcytosine g t mismatch-specific dna glycosylase</fullName>
    </submittedName>
</protein>
<dbReference type="Proteomes" id="UP000030854">
    <property type="component" value="Unassembled WGS sequence"/>
</dbReference>